<evidence type="ECO:0000313" key="16">
    <source>
        <dbReference type="Proteomes" id="UP000440732"/>
    </source>
</evidence>
<evidence type="ECO:0000313" key="10">
    <source>
        <dbReference type="EMBL" id="KAE9324300.1"/>
    </source>
</evidence>
<evidence type="ECO:0000313" key="12">
    <source>
        <dbReference type="Proteomes" id="UP000429523"/>
    </source>
</evidence>
<dbReference type="EMBL" id="QXGF01000122">
    <property type="protein sequence ID" value="KAE8946321.1"/>
    <property type="molecule type" value="Genomic_DNA"/>
</dbReference>
<evidence type="ECO:0000313" key="3">
    <source>
        <dbReference type="EMBL" id="KAE9030298.1"/>
    </source>
</evidence>
<dbReference type="EMBL" id="QXGC01000672">
    <property type="protein sequence ID" value="KAE9225177.1"/>
    <property type="molecule type" value="Genomic_DNA"/>
</dbReference>
<feature type="region of interest" description="Disordered" evidence="1">
    <location>
        <begin position="13"/>
        <end position="83"/>
    </location>
</feature>
<dbReference type="EMBL" id="QXFY01000005">
    <property type="protein sequence ID" value="KAE9362240.1"/>
    <property type="molecule type" value="Genomic_DNA"/>
</dbReference>
<feature type="compositionally biased region" description="Low complexity" evidence="1">
    <location>
        <begin position="55"/>
        <end position="75"/>
    </location>
</feature>
<dbReference type="AlphaFoldDB" id="A0A6A3MKV9"/>
<dbReference type="Proteomes" id="UP000441208">
    <property type="component" value="Unassembled WGS sequence"/>
</dbReference>
<keyword evidence="13" id="KW-1185">Reference proteome</keyword>
<dbReference type="EMBL" id="QXGE01000111">
    <property type="protein sequence ID" value="KAE9324300.1"/>
    <property type="molecule type" value="Genomic_DNA"/>
</dbReference>
<dbReference type="EMBL" id="QXGB01000118">
    <property type="protein sequence ID" value="KAE9229488.1"/>
    <property type="molecule type" value="Genomic_DNA"/>
</dbReference>
<evidence type="ECO:0000313" key="18">
    <source>
        <dbReference type="Proteomes" id="UP000460718"/>
    </source>
</evidence>
<evidence type="ECO:0000313" key="20">
    <source>
        <dbReference type="Proteomes" id="UP000486351"/>
    </source>
</evidence>
<proteinExistence type="predicted"/>
<evidence type="ECO:0000313" key="5">
    <source>
        <dbReference type="EMBL" id="KAE9132056.1"/>
    </source>
</evidence>
<name>A0A6A3MKV9_9STRA</name>
<dbReference type="EMBL" id="QXGD01000758">
    <property type="protein sequence ID" value="KAE9225737.1"/>
    <property type="molecule type" value="Genomic_DNA"/>
</dbReference>
<evidence type="ECO:0000313" key="17">
    <source>
        <dbReference type="Proteomes" id="UP000441208"/>
    </source>
</evidence>
<accession>A0A6A3MKV9</accession>
<evidence type="ECO:0000313" key="14">
    <source>
        <dbReference type="Proteomes" id="UP000437068"/>
    </source>
</evidence>
<evidence type="ECO:0000313" key="4">
    <source>
        <dbReference type="EMBL" id="KAE9128792.1"/>
    </source>
</evidence>
<comment type="caution">
    <text evidence="3">The sequence shown here is derived from an EMBL/GenBank/DDBJ whole genome shotgun (WGS) entry which is preliminary data.</text>
</comment>
<evidence type="ECO:0000313" key="7">
    <source>
        <dbReference type="EMBL" id="KAE9225177.1"/>
    </source>
</evidence>
<dbReference type="EMBL" id="QXFZ01000119">
    <property type="protein sequence ID" value="KAE9132056.1"/>
    <property type="molecule type" value="Genomic_DNA"/>
</dbReference>
<evidence type="ECO:0000313" key="13">
    <source>
        <dbReference type="Proteomes" id="UP000433483"/>
    </source>
</evidence>
<evidence type="ECO:0000313" key="6">
    <source>
        <dbReference type="EMBL" id="KAE9148369.1"/>
    </source>
</evidence>
<dbReference type="Proteomes" id="UP000437068">
    <property type="component" value="Unassembled WGS sequence"/>
</dbReference>
<evidence type="ECO:0000313" key="15">
    <source>
        <dbReference type="Proteomes" id="UP000440367"/>
    </source>
</evidence>
<evidence type="ECO:0000313" key="9">
    <source>
        <dbReference type="EMBL" id="KAE9229488.1"/>
    </source>
</evidence>
<evidence type="ECO:0000313" key="2">
    <source>
        <dbReference type="EMBL" id="KAE8946321.1"/>
    </source>
</evidence>
<reference evidence="18 19" key="1">
    <citation type="submission" date="2018-09" db="EMBL/GenBank/DDBJ databases">
        <title>Genomic investigation of the strawberry pathogen Phytophthora fragariae indicates pathogenicity is determined by transcriptional variation in three key races.</title>
        <authorList>
            <person name="Adams T.M."/>
            <person name="Armitage A.D."/>
            <person name="Sobczyk M.K."/>
            <person name="Bates H.J."/>
            <person name="Dunwell J.M."/>
            <person name="Nellist C.F."/>
            <person name="Harrison R.J."/>
        </authorList>
    </citation>
    <scope>NUCLEOTIDE SEQUENCE [LARGE SCALE GENOMIC DNA]</scope>
    <source>
        <strain evidence="10 14">A4</strain>
        <strain evidence="8 15">BC-1</strain>
        <strain evidence="7 19">BC-23</strain>
        <strain evidence="9 13">NOV-27</strain>
        <strain evidence="6 16">NOV-5</strain>
        <strain evidence="5 17">NOV-71</strain>
        <strain evidence="11 20">NOV-77</strain>
        <strain evidence="2 12">NOV-9</strain>
        <strain evidence="4 21">ONT-3</strain>
        <strain evidence="3 18">SCRP245</strain>
    </source>
</reference>
<dbReference type="Proteomes" id="UP000476176">
    <property type="component" value="Unassembled WGS sequence"/>
</dbReference>
<dbReference type="Proteomes" id="UP000488956">
    <property type="component" value="Unassembled WGS sequence"/>
</dbReference>
<organism evidence="3 18">
    <name type="scientific">Phytophthora fragariae</name>
    <dbReference type="NCBI Taxonomy" id="53985"/>
    <lineage>
        <taxon>Eukaryota</taxon>
        <taxon>Sar</taxon>
        <taxon>Stramenopiles</taxon>
        <taxon>Oomycota</taxon>
        <taxon>Peronosporomycetes</taxon>
        <taxon>Peronosporales</taxon>
        <taxon>Peronosporaceae</taxon>
        <taxon>Phytophthora</taxon>
    </lineage>
</organism>
<evidence type="ECO:0000313" key="21">
    <source>
        <dbReference type="Proteomes" id="UP000488956"/>
    </source>
</evidence>
<dbReference type="Proteomes" id="UP000460718">
    <property type="component" value="Unassembled WGS sequence"/>
</dbReference>
<dbReference type="Proteomes" id="UP000486351">
    <property type="component" value="Unassembled WGS sequence"/>
</dbReference>
<evidence type="ECO:0000313" key="19">
    <source>
        <dbReference type="Proteomes" id="UP000476176"/>
    </source>
</evidence>
<dbReference type="EMBL" id="QXFW01000016">
    <property type="protein sequence ID" value="KAE9030298.1"/>
    <property type="molecule type" value="Genomic_DNA"/>
</dbReference>
<gene>
    <name evidence="10" type="ORF">PF001_g3507</name>
    <name evidence="8" type="ORF">PF002_g14306</name>
    <name evidence="7" type="ORF">PF004_g11993</name>
    <name evidence="9" type="ORF">PF005_g3856</name>
    <name evidence="6" type="ORF">PF006_g7021</name>
    <name evidence="5" type="ORF">PF007_g3857</name>
    <name evidence="11" type="ORF">PF008_g270</name>
    <name evidence="2" type="ORF">PF009_g4024</name>
    <name evidence="4" type="ORF">PF010_g4358</name>
    <name evidence="3" type="ORF">PF011_g699</name>
</gene>
<dbReference type="EMBL" id="QXFX01000151">
    <property type="protein sequence ID" value="KAE9128792.1"/>
    <property type="molecule type" value="Genomic_DNA"/>
</dbReference>
<dbReference type="EMBL" id="QXGA01000294">
    <property type="protein sequence ID" value="KAE9148369.1"/>
    <property type="molecule type" value="Genomic_DNA"/>
</dbReference>
<evidence type="ECO:0000313" key="11">
    <source>
        <dbReference type="EMBL" id="KAE9362240.1"/>
    </source>
</evidence>
<dbReference type="Proteomes" id="UP000433483">
    <property type="component" value="Unassembled WGS sequence"/>
</dbReference>
<feature type="compositionally biased region" description="Polar residues" evidence="1">
    <location>
        <begin position="35"/>
        <end position="49"/>
    </location>
</feature>
<dbReference type="Proteomes" id="UP000429523">
    <property type="component" value="Unassembled WGS sequence"/>
</dbReference>
<evidence type="ECO:0000313" key="8">
    <source>
        <dbReference type="EMBL" id="KAE9225737.1"/>
    </source>
</evidence>
<feature type="compositionally biased region" description="Low complexity" evidence="1">
    <location>
        <begin position="13"/>
        <end position="34"/>
    </location>
</feature>
<dbReference type="Proteomes" id="UP000440732">
    <property type="component" value="Unassembled WGS sequence"/>
</dbReference>
<evidence type="ECO:0000256" key="1">
    <source>
        <dbReference type="SAM" id="MobiDB-lite"/>
    </source>
</evidence>
<protein>
    <submittedName>
        <fullName evidence="3">Uncharacterized protein</fullName>
    </submittedName>
</protein>
<dbReference type="Proteomes" id="UP000440367">
    <property type="component" value="Unassembled WGS sequence"/>
</dbReference>
<sequence length="83" mass="8434">MLSFLLPSGWLSSLAGTGISSSSREIGSRLDSSSGRVASCSSWRSTSIPSALKRSFPSINPSSSTSVMSTSHNSIGLTGPAAV</sequence>